<feature type="transmembrane region" description="Helical" evidence="6">
    <location>
        <begin position="89"/>
        <end position="108"/>
    </location>
</feature>
<dbReference type="GO" id="GO:0016787">
    <property type="term" value="F:hydrolase activity"/>
    <property type="evidence" value="ECO:0007669"/>
    <property type="project" value="TreeGrafter"/>
</dbReference>
<evidence type="ECO:0000256" key="4">
    <source>
        <dbReference type="ARBA" id="ARBA00022989"/>
    </source>
</evidence>
<evidence type="ECO:0000256" key="6">
    <source>
        <dbReference type="SAM" id="Phobius"/>
    </source>
</evidence>
<feature type="transmembrane region" description="Helical" evidence="6">
    <location>
        <begin position="6"/>
        <end position="23"/>
    </location>
</feature>
<evidence type="ECO:0000256" key="5">
    <source>
        <dbReference type="ARBA" id="ARBA00023136"/>
    </source>
</evidence>
<dbReference type="PANTHER" id="PTHR31885">
    <property type="entry name" value="GH04784P"/>
    <property type="match status" value="1"/>
</dbReference>
<dbReference type="PANTHER" id="PTHR31885:SF6">
    <property type="entry name" value="GH04784P"/>
    <property type="match status" value="1"/>
</dbReference>
<reference evidence="7" key="1">
    <citation type="submission" date="2023-02" db="EMBL/GenBank/DDBJ databases">
        <title>Gut commensal Christensenella minuta modulates host metabolism via a new class of secondary bile acids.</title>
        <authorList>
            <person name="Liu C."/>
        </authorList>
    </citation>
    <scope>NUCLEOTIDE SEQUENCE</scope>
    <source>
        <strain evidence="7">CA70</strain>
    </source>
</reference>
<dbReference type="Pfam" id="PF07947">
    <property type="entry name" value="YhhN"/>
    <property type="match status" value="1"/>
</dbReference>
<dbReference type="EMBL" id="CP117826">
    <property type="protein sequence ID" value="XCC63335.1"/>
    <property type="molecule type" value="Genomic_DNA"/>
</dbReference>
<feature type="transmembrane region" description="Helical" evidence="6">
    <location>
        <begin position="60"/>
        <end position="77"/>
    </location>
</feature>
<feature type="transmembrane region" description="Helical" evidence="6">
    <location>
        <begin position="183"/>
        <end position="205"/>
    </location>
</feature>
<keyword evidence="3 6" id="KW-0812">Transmembrane</keyword>
<keyword evidence="4 6" id="KW-1133">Transmembrane helix</keyword>
<proteinExistence type="inferred from homology"/>
<gene>
    <name evidence="7" type="ORF">PUP29_05320</name>
</gene>
<sequence length="237" mass="26144">MVGIILFAAAYFVLLSFYIREDIFGRFSRATKLKMTLSTLFCVLGGWGLLSWPAGPPEEAVFILCGLVCALIGDYFLRFIQIDARKFNCGILFFAGAQAFFLVSMFTVQGIGPAEFVFTALLLAAALILMKKQSWQLGKAQGPLTVYMILLSLMMAKALVTVLAPTAGAELWPSTVSPHIPAYFFMAAGAVLFWTSDLLLGIWNYHSRKNSITAWNSITYFTGVFLIALSLQYTLPI</sequence>
<dbReference type="RefSeq" id="WP_079546797.1">
    <property type="nucleotide sequence ID" value="NZ_CP117826.1"/>
</dbReference>
<keyword evidence="5 6" id="KW-0472">Membrane</keyword>
<evidence type="ECO:0000256" key="3">
    <source>
        <dbReference type="ARBA" id="ARBA00022692"/>
    </source>
</evidence>
<evidence type="ECO:0000313" key="7">
    <source>
        <dbReference type="EMBL" id="XCC63335.1"/>
    </source>
</evidence>
<feature type="transmembrane region" description="Helical" evidence="6">
    <location>
        <begin position="142"/>
        <end position="163"/>
    </location>
</feature>
<accession>A0AAU8ABB8</accession>
<feature type="transmembrane region" description="Helical" evidence="6">
    <location>
        <begin position="35"/>
        <end position="54"/>
    </location>
</feature>
<dbReference type="InterPro" id="IPR012506">
    <property type="entry name" value="TMEM86B-like"/>
</dbReference>
<evidence type="ECO:0000256" key="1">
    <source>
        <dbReference type="ARBA" id="ARBA00004141"/>
    </source>
</evidence>
<feature type="transmembrane region" description="Helical" evidence="6">
    <location>
        <begin position="217"/>
        <end position="235"/>
    </location>
</feature>
<name>A0AAU8ABB8_9FIRM</name>
<comment type="subcellular location">
    <subcellularLocation>
        <location evidence="1">Membrane</location>
        <topology evidence="1">Multi-pass membrane protein</topology>
    </subcellularLocation>
</comment>
<protein>
    <submittedName>
        <fullName evidence="7">Lysoplasmalogenase family protein</fullName>
    </submittedName>
</protein>
<dbReference type="GO" id="GO:0016020">
    <property type="term" value="C:membrane"/>
    <property type="evidence" value="ECO:0007669"/>
    <property type="project" value="UniProtKB-SubCell"/>
</dbReference>
<dbReference type="AlphaFoldDB" id="A0AAU8ABB8"/>
<feature type="transmembrane region" description="Helical" evidence="6">
    <location>
        <begin position="114"/>
        <end position="130"/>
    </location>
</feature>
<evidence type="ECO:0000256" key="2">
    <source>
        <dbReference type="ARBA" id="ARBA00007375"/>
    </source>
</evidence>
<comment type="similarity">
    <text evidence="2">Belongs to the TMEM86 family.</text>
</comment>
<organism evidence="7">
    <name type="scientific">Christensenella massiliensis</name>
    <dbReference type="NCBI Taxonomy" id="1805714"/>
    <lineage>
        <taxon>Bacteria</taxon>
        <taxon>Bacillati</taxon>
        <taxon>Bacillota</taxon>
        <taxon>Clostridia</taxon>
        <taxon>Christensenellales</taxon>
        <taxon>Christensenellaceae</taxon>
        <taxon>Christensenella</taxon>
    </lineage>
</organism>